<gene>
    <name evidence="2" type="ORF">BDK51DRAFT_37589</name>
</gene>
<proteinExistence type="predicted"/>
<evidence type="ECO:0000256" key="1">
    <source>
        <dbReference type="SAM" id="MobiDB-lite"/>
    </source>
</evidence>
<dbReference type="Proteomes" id="UP000269721">
    <property type="component" value="Unassembled WGS sequence"/>
</dbReference>
<feature type="region of interest" description="Disordered" evidence="1">
    <location>
        <begin position="186"/>
        <end position="223"/>
    </location>
</feature>
<dbReference type="AlphaFoldDB" id="A0A4P9WJS9"/>
<accession>A0A4P9WJS9</accession>
<keyword evidence="3" id="KW-1185">Reference proteome</keyword>
<protein>
    <submittedName>
        <fullName evidence="2">Uncharacterized protein</fullName>
    </submittedName>
</protein>
<dbReference type="EMBL" id="KZ994729">
    <property type="protein sequence ID" value="RKO92223.1"/>
    <property type="molecule type" value="Genomic_DNA"/>
</dbReference>
<feature type="compositionally biased region" description="Polar residues" evidence="1">
    <location>
        <begin position="202"/>
        <end position="211"/>
    </location>
</feature>
<evidence type="ECO:0000313" key="3">
    <source>
        <dbReference type="Proteomes" id="UP000269721"/>
    </source>
</evidence>
<evidence type="ECO:0000313" key="2">
    <source>
        <dbReference type="EMBL" id="RKO92223.1"/>
    </source>
</evidence>
<sequence>MEICSGKAKVADKYDGLDRSINVVANLVSSSSDHLDEYCEANLKQIAIHDKALFAAQAANRPDEALDLDVKLAFPEHAEHIQTQPAVDLDGHLHDGVEARLVRLTEGQVDEQLKAEFEPEGLRFATTPNRRLLDGSVHATKTSVLQVGTHISAREAKDGSNTRARDGRDLRCSMERFMLRKENKTRCQQKAFAPPPSFPPLQHTSYTSSPRNRAGLGRSERAG</sequence>
<organism evidence="2 3">
    <name type="scientific">Blyttiomyces helicus</name>
    <dbReference type="NCBI Taxonomy" id="388810"/>
    <lineage>
        <taxon>Eukaryota</taxon>
        <taxon>Fungi</taxon>
        <taxon>Fungi incertae sedis</taxon>
        <taxon>Chytridiomycota</taxon>
        <taxon>Chytridiomycota incertae sedis</taxon>
        <taxon>Chytridiomycetes</taxon>
        <taxon>Chytridiomycetes incertae sedis</taxon>
        <taxon>Blyttiomyces</taxon>
    </lineage>
</organism>
<reference evidence="3" key="1">
    <citation type="journal article" date="2018" name="Nat. Microbiol.">
        <title>Leveraging single-cell genomics to expand the fungal tree of life.</title>
        <authorList>
            <person name="Ahrendt S.R."/>
            <person name="Quandt C.A."/>
            <person name="Ciobanu D."/>
            <person name="Clum A."/>
            <person name="Salamov A."/>
            <person name="Andreopoulos B."/>
            <person name="Cheng J.F."/>
            <person name="Woyke T."/>
            <person name="Pelin A."/>
            <person name="Henrissat B."/>
            <person name="Reynolds N.K."/>
            <person name="Benny G.L."/>
            <person name="Smith M.E."/>
            <person name="James T.Y."/>
            <person name="Grigoriev I.V."/>
        </authorList>
    </citation>
    <scope>NUCLEOTIDE SEQUENCE [LARGE SCALE GENOMIC DNA]</scope>
</reference>
<name>A0A4P9WJS9_9FUNG</name>